<feature type="chain" id="PRO_5046656885" evidence="1">
    <location>
        <begin position="25"/>
        <end position="1148"/>
    </location>
</feature>
<feature type="signal peptide" evidence="1">
    <location>
        <begin position="1"/>
        <end position="24"/>
    </location>
</feature>
<sequence>MNGRTRAMATALLLALASVSVVQAPAQATPAGSLVTISSPELSVSLDQGFPRVASYTDRASSAVIYGDEDVLTQVVLNGKAYTPRVSGTVSADHVDYALTFADYGGVEVDATIRVRGHEVDLTVTRIADTAANPVNSLSIPNHNLISVRSNQPGAAMAGARNYNATTGTGDTFGALTTSTAADAAPVSYMYGIINTGKLAASIATNSTYDKPSGATAKDNGRIVKQTVDKGGYKRLGLWSGDWLYRSSGAARSDTEPLPQAKIVITGDRNGDSAVDWQDGAIAFRDIMSSPLGWQQVAGRPVQRIPMNFASTARNPFSRTLDETKRVALNTDGLGQFVELKGYGNEGHDSGHPDYAGVGQKQGGVADLNKLIDSAHRYNAQIGVHLQDTEEYPSSPAFDPALANSVTSDLGWDWLDQSYHINYRYDGQSGRRQQRLAQLRQQAPGLDFLYVDTWYGDGYTSNKFAREMNGLGFQVATEFPDKFEGTSVWSHWANDVKYGGSDYKGINSQVVRFIRNQQTDDWIAGDPLLGGGQLTAYEGWQNLNDYNAFLKITFSVDLPTKYLQGFPIQKWTANNIQLGQGVSVSTASGARQISKDGHLVLNGGSYLLPWDQQAETKLYHWNPTGGSTTWTLPAKWGNKSSVKLYKLTDTGRQFVGDLPVSNRQVTINAAANTPYVVYPTDPGPVADPNFGAGTPVKDPGFNSGNLSKWTVTGNASVATTSLGNKQLQLAGGPAASVSQTLTGLTGGATYSATVDVQVASGTRKASLTAGGATTWTDSSTYRNYDGTSDYQGTTTQPMKVLFDVPPGQGTVTLALSAEAGNPVVAFDNVRVVRTERTPQNGHYYYTDFEHETGDTWGPFVYSGNGGNPDDARTHLAPINAPYTQAGWNGKLIDDVIAGGTSLKSHEENKGPVYRTLPQTLRFQPGRRYRVSFSYEATGDNEYSFVTSGGASTNFAAAHKPTTFSTTFDATGNSWIGVDKLTEGTGNEQHDLVIDNLAVDDLGPAPTRIPQSQLKVSAVDSQETAAENGSAANVLDGDPATIWHTAWSQSTAQPPHEVQLDLGGSRTVSCLYYLPRQTQSNGRIANYEVYTSADGVNWGSPAATGTWTDSTAEQSACFTPRTARYVRLRALSEVNGNPWTSVAEINLAG</sequence>
<keyword evidence="1" id="KW-0732">Signal</keyword>
<dbReference type="Pfam" id="PF12905">
    <property type="entry name" value="Glyco_hydro_101"/>
    <property type="match status" value="1"/>
</dbReference>
<name>A0ABR6BJQ7_9PSEU</name>
<dbReference type="SUPFAM" id="SSF49785">
    <property type="entry name" value="Galactose-binding domain-like"/>
    <property type="match status" value="1"/>
</dbReference>
<keyword evidence="3" id="KW-0378">Hydrolase</keyword>
<proteinExistence type="predicted"/>
<dbReference type="Gene3D" id="2.60.120.260">
    <property type="entry name" value="Galactose-binding domain-like"/>
    <property type="match status" value="3"/>
</dbReference>
<dbReference type="InterPro" id="IPR025706">
    <property type="entry name" value="Endoa_GalNAc"/>
</dbReference>
<dbReference type="Pfam" id="PF21466">
    <property type="entry name" value="GH101_dom-5"/>
    <property type="match status" value="1"/>
</dbReference>
<keyword evidence="4" id="KW-1185">Reference proteome</keyword>
<evidence type="ECO:0000313" key="3">
    <source>
        <dbReference type="EMBL" id="MBA8927128.1"/>
    </source>
</evidence>
<dbReference type="Gene3D" id="2.60.40.1180">
    <property type="entry name" value="Golgi alpha-mannosidase II"/>
    <property type="match status" value="1"/>
</dbReference>
<dbReference type="Pfam" id="PF00754">
    <property type="entry name" value="F5_F8_type_C"/>
    <property type="match status" value="1"/>
</dbReference>
<dbReference type="Pfam" id="PF17451">
    <property type="entry name" value="Glyco_hyd_101C"/>
    <property type="match status" value="1"/>
</dbReference>
<dbReference type="CDD" id="cd14244">
    <property type="entry name" value="GH_101_like"/>
    <property type="match status" value="1"/>
</dbReference>
<evidence type="ECO:0000259" key="2">
    <source>
        <dbReference type="PROSITE" id="PS50022"/>
    </source>
</evidence>
<dbReference type="Gene3D" id="3.20.20.80">
    <property type="entry name" value="Glycosidases"/>
    <property type="match status" value="1"/>
</dbReference>
<dbReference type="GO" id="GO:0033926">
    <property type="term" value="F:endo-alpha-N-acetylgalactosaminidase activity"/>
    <property type="evidence" value="ECO:0007669"/>
    <property type="project" value="UniProtKB-EC"/>
</dbReference>
<dbReference type="InterPro" id="IPR035364">
    <property type="entry name" value="Beta_sandwich_GH101"/>
</dbReference>
<dbReference type="InterPro" id="IPR013780">
    <property type="entry name" value="Glyco_hydro_b"/>
</dbReference>
<dbReference type="InterPro" id="IPR014718">
    <property type="entry name" value="GH-type_carb-bd"/>
</dbReference>
<protein>
    <submittedName>
        <fullName evidence="3">Endo-alpha-N-acetylgalactosaminidase</fullName>
        <ecNumber evidence="3">3.2.1.97</ecNumber>
    </submittedName>
</protein>
<evidence type="ECO:0000313" key="4">
    <source>
        <dbReference type="Proteomes" id="UP000517916"/>
    </source>
</evidence>
<dbReference type="Proteomes" id="UP000517916">
    <property type="component" value="Unassembled WGS sequence"/>
</dbReference>
<dbReference type="InterPro" id="IPR040502">
    <property type="entry name" value="GH101_dom-6"/>
</dbReference>
<dbReference type="InterPro" id="IPR040633">
    <property type="entry name" value="Gal_mutarotas_3"/>
</dbReference>
<dbReference type="Gene3D" id="2.70.98.10">
    <property type="match status" value="1"/>
</dbReference>
<dbReference type="EMBL" id="JACJID010000003">
    <property type="protein sequence ID" value="MBA8927128.1"/>
    <property type="molecule type" value="Genomic_DNA"/>
</dbReference>
<keyword evidence="3" id="KW-0326">Glycosidase</keyword>
<dbReference type="RefSeq" id="WP_182838206.1">
    <property type="nucleotide sequence ID" value="NZ_BAAABQ010000057.1"/>
</dbReference>
<feature type="domain" description="F5/8 type C" evidence="2">
    <location>
        <begin position="996"/>
        <end position="1148"/>
    </location>
</feature>
<dbReference type="InterPro" id="IPR008979">
    <property type="entry name" value="Galactose-bd-like_sf"/>
</dbReference>
<comment type="caution">
    <text evidence="3">The sequence shown here is derived from an EMBL/GenBank/DDBJ whole genome shotgun (WGS) entry which is preliminary data.</text>
</comment>
<dbReference type="PROSITE" id="PS50022">
    <property type="entry name" value="FA58C_3"/>
    <property type="match status" value="1"/>
</dbReference>
<dbReference type="InterPro" id="IPR049314">
    <property type="entry name" value="GH101_dom-5"/>
</dbReference>
<dbReference type="Pfam" id="PF17974">
    <property type="entry name" value="GalBD_like"/>
    <property type="match status" value="1"/>
</dbReference>
<organism evidence="3 4">
    <name type="scientific">Kutzneria viridogrisea</name>
    <dbReference type="NCBI Taxonomy" id="47990"/>
    <lineage>
        <taxon>Bacteria</taxon>
        <taxon>Bacillati</taxon>
        <taxon>Actinomycetota</taxon>
        <taxon>Actinomycetes</taxon>
        <taxon>Pseudonocardiales</taxon>
        <taxon>Pseudonocardiaceae</taxon>
        <taxon>Kutzneria</taxon>
    </lineage>
</organism>
<dbReference type="Pfam" id="PF18080">
    <property type="entry name" value="Gal_mutarotas_3"/>
    <property type="match status" value="1"/>
</dbReference>
<dbReference type="EC" id="3.2.1.97" evidence="3"/>
<accession>A0ABR6BJQ7</accession>
<reference evidence="3 4" key="1">
    <citation type="submission" date="2020-08" db="EMBL/GenBank/DDBJ databases">
        <title>Genomic Encyclopedia of Archaeal and Bacterial Type Strains, Phase II (KMG-II): from individual species to whole genera.</title>
        <authorList>
            <person name="Goeker M."/>
        </authorList>
    </citation>
    <scope>NUCLEOTIDE SEQUENCE [LARGE SCALE GENOMIC DNA]</scope>
    <source>
        <strain evidence="3 4">DSM 43850</strain>
    </source>
</reference>
<gene>
    <name evidence="3" type="ORF">BC739_004334</name>
</gene>
<evidence type="ECO:0000256" key="1">
    <source>
        <dbReference type="SAM" id="SignalP"/>
    </source>
</evidence>
<dbReference type="InterPro" id="IPR000421">
    <property type="entry name" value="FA58C"/>
</dbReference>